<dbReference type="Pfam" id="PF00593">
    <property type="entry name" value="TonB_dep_Rec_b-barrel"/>
    <property type="match status" value="1"/>
</dbReference>
<evidence type="ECO:0000313" key="13">
    <source>
        <dbReference type="EMBL" id="MFC3137407.1"/>
    </source>
</evidence>
<proteinExistence type="inferred from homology"/>
<feature type="domain" description="TonB-dependent receptor-like beta-barrel" evidence="11">
    <location>
        <begin position="422"/>
        <end position="935"/>
    </location>
</feature>
<feature type="chain" id="PRO_5046712625" evidence="10">
    <location>
        <begin position="31"/>
        <end position="964"/>
    </location>
</feature>
<keyword evidence="13" id="KW-0675">Receptor</keyword>
<keyword evidence="7 8" id="KW-0998">Cell outer membrane</keyword>
<keyword evidence="4 8" id="KW-0812">Transmembrane</keyword>
<name>A0ABV7GC53_9GAMM</name>
<comment type="subcellular location">
    <subcellularLocation>
        <location evidence="1 8">Cell outer membrane</location>
        <topology evidence="1 8">Multi-pass membrane protein</topology>
    </subcellularLocation>
</comment>
<evidence type="ECO:0000259" key="12">
    <source>
        <dbReference type="Pfam" id="PF07715"/>
    </source>
</evidence>
<dbReference type="Proteomes" id="UP001595621">
    <property type="component" value="Unassembled WGS sequence"/>
</dbReference>
<organism evidence="13 14">
    <name type="scientific">Shewanella submarina</name>
    <dbReference type="NCBI Taxonomy" id="2016376"/>
    <lineage>
        <taxon>Bacteria</taxon>
        <taxon>Pseudomonadati</taxon>
        <taxon>Pseudomonadota</taxon>
        <taxon>Gammaproteobacteria</taxon>
        <taxon>Alteromonadales</taxon>
        <taxon>Shewanellaceae</taxon>
        <taxon>Shewanella</taxon>
    </lineage>
</organism>
<reference evidence="14" key="1">
    <citation type="journal article" date="2019" name="Int. J. Syst. Evol. Microbiol.">
        <title>The Global Catalogue of Microorganisms (GCM) 10K type strain sequencing project: providing services to taxonomists for standard genome sequencing and annotation.</title>
        <authorList>
            <consortium name="The Broad Institute Genomics Platform"/>
            <consortium name="The Broad Institute Genome Sequencing Center for Infectious Disease"/>
            <person name="Wu L."/>
            <person name="Ma J."/>
        </authorList>
    </citation>
    <scope>NUCLEOTIDE SEQUENCE [LARGE SCALE GENOMIC DNA]</scope>
    <source>
        <strain evidence="14">KCTC 52277</strain>
    </source>
</reference>
<dbReference type="Pfam" id="PF07715">
    <property type="entry name" value="Plug"/>
    <property type="match status" value="1"/>
</dbReference>
<dbReference type="InterPro" id="IPR000531">
    <property type="entry name" value="Beta-barrel_TonB"/>
</dbReference>
<dbReference type="PANTHER" id="PTHR47234">
    <property type="match status" value="1"/>
</dbReference>
<evidence type="ECO:0000256" key="8">
    <source>
        <dbReference type="PROSITE-ProRule" id="PRU01360"/>
    </source>
</evidence>
<evidence type="ECO:0000259" key="11">
    <source>
        <dbReference type="Pfam" id="PF00593"/>
    </source>
</evidence>
<comment type="similarity">
    <text evidence="8 9">Belongs to the TonB-dependent receptor family.</text>
</comment>
<keyword evidence="3 8" id="KW-1134">Transmembrane beta strand</keyword>
<dbReference type="EMBL" id="JBHRTD010000006">
    <property type="protein sequence ID" value="MFC3137407.1"/>
    <property type="molecule type" value="Genomic_DNA"/>
</dbReference>
<evidence type="ECO:0000256" key="5">
    <source>
        <dbReference type="ARBA" id="ARBA00023077"/>
    </source>
</evidence>
<dbReference type="RefSeq" id="WP_248935301.1">
    <property type="nucleotide sequence ID" value="NZ_JAKILF010000002.1"/>
</dbReference>
<evidence type="ECO:0000256" key="10">
    <source>
        <dbReference type="SAM" id="SignalP"/>
    </source>
</evidence>
<dbReference type="SUPFAM" id="SSF56935">
    <property type="entry name" value="Porins"/>
    <property type="match status" value="1"/>
</dbReference>
<evidence type="ECO:0000256" key="6">
    <source>
        <dbReference type="ARBA" id="ARBA00023136"/>
    </source>
</evidence>
<keyword evidence="6 8" id="KW-0472">Membrane</keyword>
<evidence type="ECO:0000256" key="1">
    <source>
        <dbReference type="ARBA" id="ARBA00004571"/>
    </source>
</evidence>
<evidence type="ECO:0000256" key="9">
    <source>
        <dbReference type="RuleBase" id="RU003357"/>
    </source>
</evidence>
<evidence type="ECO:0000256" key="7">
    <source>
        <dbReference type="ARBA" id="ARBA00023237"/>
    </source>
</evidence>
<dbReference type="PANTHER" id="PTHR47234:SF2">
    <property type="entry name" value="TONB-DEPENDENT RECEPTOR"/>
    <property type="match status" value="1"/>
</dbReference>
<dbReference type="InterPro" id="IPR037066">
    <property type="entry name" value="Plug_dom_sf"/>
</dbReference>
<keyword evidence="10" id="KW-0732">Signal</keyword>
<comment type="caution">
    <text evidence="13">The sequence shown here is derived from an EMBL/GenBank/DDBJ whole genome shotgun (WGS) entry which is preliminary data.</text>
</comment>
<sequence>MTNLTKLNSAIRCSLFAAGASVLAANPVWAEENEDTSIERVEVTGSRIAKAELSEPTPVVSLSSQDIAKFGNVDLGSILAELPAIGATDTVIGNNNSNANAGLSSADLRRLGASRTLVLVNGKRHVAGSPGSAQVDLTTIPAGLIERVEIVTGGASAIYGSDAVSGVINVILKDDFQGLEFDASYGDSTEGVGTKSHQFSLLTGAEMADGRANVTFFADYNRSAEVMSEDIRQFDSWGTIANPDDTGEEDGIPDRLRVPKVYSEMIHANGVINPFGGAAGRWVFDDAGNPLVQTERDGDNSFAFGSFPNGCDYCFNTEDYENYTPGVERIAVGSTFNFDITDNIQLFSDFKYVTADIEQQFQPSFRFGNISINVEDNPYLDDTLRQTLLDAGQTTVRMAKFFDELGNRSADNQRDLFRFVGGFQGNFELSETLVDYELYYVYGETSNERKTLNSLIPDNLVAALDVVIDPDTGLPACRSQVPSAQGDDYQDPASVNGSDCVPYNPFGLGMSSAEAHEFVSADVTRKDKITQEIIGASLVTDSSEFFELPGGPVGLAVGYEYREETSETTTDEFTKRGFLTNAATPDAYGEYDVSEYYVEISLPLLADLPFIKSFSIDGAYRGADYSHAGSADAWKVGAMYAPIDDVRIRSTYGQAVRAPNIAEAFDPLSPGFARVSDPCDADNINDDPDRAANCAALGIPPGFEANDNVSVDLLSGGNPDLVSETSTSLTAGIVWTPSFIEDFSIVVDYYDIEIDDAISFVAAQDVADNCVDATGGPDANFCSQVDRDPTTKDITLVRSGYLNAAALDTSGIEMQTAYSMDLGPGTLRLNLLANYLLKLERFEFQDRPDEINVEEGEVGDPKLQFNFRADYQLEDMSFSWRSRYIDDVVTYDVSPGGGSPEDLYPGFIGSVTTHDFTADYYLTDSISFRGGIRNVFDKLPPGYTANALYDLVGRRYYVGFNVKL</sequence>
<protein>
    <submittedName>
        <fullName evidence="13">TonB-dependent receptor domain-containing protein</fullName>
    </submittedName>
</protein>
<dbReference type="InterPro" id="IPR039426">
    <property type="entry name" value="TonB-dep_rcpt-like"/>
</dbReference>
<dbReference type="Gene3D" id="2.170.130.10">
    <property type="entry name" value="TonB-dependent receptor, plug domain"/>
    <property type="match status" value="1"/>
</dbReference>
<dbReference type="Gene3D" id="2.40.170.20">
    <property type="entry name" value="TonB-dependent receptor, beta-barrel domain"/>
    <property type="match status" value="1"/>
</dbReference>
<dbReference type="PROSITE" id="PS52016">
    <property type="entry name" value="TONB_DEPENDENT_REC_3"/>
    <property type="match status" value="1"/>
</dbReference>
<evidence type="ECO:0000256" key="4">
    <source>
        <dbReference type="ARBA" id="ARBA00022692"/>
    </source>
</evidence>
<feature type="signal peptide" evidence="10">
    <location>
        <begin position="1"/>
        <end position="30"/>
    </location>
</feature>
<gene>
    <name evidence="13" type="ORF">ACFOE0_04305</name>
</gene>
<keyword evidence="2 8" id="KW-0813">Transport</keyword>
<evidence type="ECO:0000256" key="3">
    <source>
        <dbReference type="ARBA" id="ARBA00022452"/>
    </source>
</evidence>
<accession>A0ABV7GC53</accession>
<keyword evidence="5 9" id="KW-0798">TonB box</keyword>
<dbReference type="InterPro" id="IPR012910">
    <property type="entry name" value="Plug_dom"/>
</dbReference>
<evidence type="ECO:0000256" key="2">
    <source>
        <dbReference type="ARBA" id="ARBA00022448"/>
    </source>
</evidence>
<feature type="domain" description="TonB-dependent receptor plug" evidence="12">
    <location>
        <begin position="54"/>
        <end position="167"/>
    </location>
</feature>
<dbReference type="InterPro" id="IPR036942">
    <property type="entry name" value="Beta-barrel_TonB_sf"/>
</dbReference>
<evidence type="ECO:0000313" key="14">
    <source>
        <dbReference type="Proteomes" id="UP001595621"/>
    </source>
</evidence>
<keyword evidence="14" id="KW-1185">Reference proteome</keyword>